<proteinExistence type="predicted"/>
<gene>
    <name evidence="1" type="ORF">ACI1P1_10110</name>
</gene>
<accession>A0ACC7NV67</accession>
<evidence type="ECO:0000313" key="1">
    <source>
        <dbReference type="EMBL" id="MFM9328641.1"/>
    </source>
</evidence>
<protein>
    <submittedName>
        <fullName evidence="1">RluA family pseudouridine synthase</fullName>
    </submittedName>
</protein>
<dbReference type="Proteomes" id="UP001631969">
    <property type="component" value="Unassembled WGS sequence"/>
</dbReference>
<sequence>MSKSNETVFTATEQEELLPFLIRSMPGKGRNHVKAILARGQVYVGGKRTTKHNHPLSPGQKVTVSWTKSFEEEILQGVSILFEDDHLLVVEKEAGLLSIASDKEQQFTAYAMLTDYVRRANPRNRIFVVHRLDRDTSGVMIFAKTEKAKETLQANWQDAVEARIYVALVEGKVRQPEGVITSWLKESKTLKMYSSPHPNDGQKAVTRYKLLQQNAEYSLLELELETGRKNQIRVHMEDLGHPIAGDKKYGSRQNPLGRLGLHAQSIAFTHPITGEALRFATKVPKAFYKRSEQV</sequence>
<reference evidence="1" key="1">
    <citation type="submission" date="2024-12" db="EMBL/GenBank/DDBJ databases">
        <authorList>
            <person name="Wu N."/>
        </authorList>
    </citation>
    <scope>NUCLEOTIDE SEQUENCE</scope>
    <source>
        <strain evidence="1">P15</strain>
    </source>
</reference>
<evidence type="ECO:0000313" key="2">
    <source>
        <dbReference type="Proteomes" id="UP001631969"/>
    </source>
</evidence>
<comment type="caution">
    <text evidence="1">The sequence shown here is derived from an EMBL/GenBank/DDBJ whole genome shotgun (WGS) entry which is preliminary data.</text>
</comment>
<name>A0ACC7NV67_9BACL</name>
<organism evidence="1 2">
    <name type="scientific">Paenibacillus mesotrionivorans</name>
    <dbReference type="NCBI Taxonomy" id="3160968"/>
    <lineage>
        <taxon>Bacteria</taxon>
        <taxon>Bacillati</taxon>
        <taxon>Bacillota</taxon>
        <taxon>Bacilli</taxon>
        <taxon>Bacillales</taxon>
        <taxon>Paenibacillaceae</taxon>
        <taxon>Paenibacillus</taxon>
    </lineage>
</organism>
<keyword evidence="2" id="KW-1185">Reference proteome</keyword>
<dbReference type="EMBL" id="JBJURJ010000006">
    <property type="protein sequence ID" value="MFM9328641.1"/>
    <property type="molecule type" value="Genomic_DNA"/>
</dbReference>